<evidence type="ECO:0000313" key="4">
    <source>
        <dbReference type="EMBL" id="KDM57761.1"/>
    </source>
</evidence>
<dbReference type="RefSeq" id="WP_004709989.1">
    <property type="nucleotide sequence ID" value="NZ_AMZR01000072.1"/>
</dbReference>
<feature type="chain" id="PRO_5003924370" evidence="1">
    <location>
        <begin position="20"/>
        <end position="236"/>
    </location>
</feature>
<dbReference type="Proteomes" id="UP000237921">
    <property type="component" value="Chromosome"/>
</dbReference>
<evidence type="ECO:0000313" key="6">
    <source>
        <dbReference type="EMBL" id="QGA43369.1"/>
    </source>
</evidence>
<gene>
    <name evidence="4" type="ORF">AE32_01057</name>
    <name evidence="3" type="ORF">AL533_11810</name>
    <name evidence="5" type="ORF">B9X58_15210</name>
    <name evidence="6" type="ORF">GD578_05605</name>
</gene>
<dbReference type="Pfam" id="PF04972">
    <property type="entry name" value="BON"/>
    <property type="match status" value="2"/>
</dbReference>
<dbReference type="Proteomes" id="UP000027208">
    <property type="component" value="Unassembled WGS sequence"/>
</dbReference>
<dbReference type="InterPro" id="IPR051686">
    <property type="entry name" value="Lipoprotein_DolP"/>
</dbReference>
<dbReference type="Proteomes" id="UP000325778">
    <property type="component" value="Chromosome"/>
</dbReference>
<reference evidence="6 10" key="5">
    <citation type="journal article" date="2021" name="MSphere">
        <title>Complete Genome Sequencing of Acinetobacter baumannii AC1633 and Acinetobacter nosocomialis AC1530 Unveils a Large Multidrug-Resistant Plasmid Encoding the NDM-1 and OXA-58 Carbapenemases.</title>
        <authorList>
            <person name="Alattraqchi A.G."/>
            <person name="Mohd Rani F."/>
            <person name="A. Rahman N.I."/>
            <person name="Ismail S."/>
            <person name="Cleary D.W."/>
            <person name="Clarke S.C."/>
            <person name="Yeo C.C."/>
        </authorList>
    </citation>
    <scope>NUCLEOTIDE SEQUENCE [LARGE SCALE GENOMIC DNA]</scope>
    <source>
        <strain evidence="6 10">AC1530</strain>
    </source>
</reference>
<proteinExistence type="predicted"/>
<evidence type="ECO:0000313" key="3">
    <source>
        <dbReference type="EMBL" id="AVF45022.1"/>
    </source>
</evidence>
<dbReference type="EMBL" id="CP045560">
    <property type="protein sequence ID" value="QGA43369.1"/>
    <property type="molecule type" value="Genomic_DNA"/>
</dbReference>
<reference evidence="9" key="4">
    <citation type="submission" date="2017-12" db="EMBL/GenBank/DDBJ databases">
        <title>FDA dAtabase for Regulatory Grade micrObial Sequences (FDA-ARGOS): Supporting development and validation of Infectious Disease Dx tests.</title>
        <authorList>
            <person name="Hoffmann M."/>
            <person name="Allard M."/>
            <person name="Evans P."/>
            <person name="Brown E."/>
            <person name="Tallon L."/>
            <person name="Sadzewicz L."/>
            <person name="Sengamalay N."/>
            <person name="Ott S."/>
            <person name="Godinez A."/>
            <person name="Nagaraj S."/>
            <person name="Vavikolanu K."/>
            <person name="Aluvathingal J."/>
            <person name="Nadendla S."/>
            <person name="Sichtig H."/>
        </authorList>
    </citation>
    <scope>NUCLEOTIDE SEQUENCE [LARGE SCALE GENOMIC DNA]</scope>
    <source>
        <strain evidence="9">FDAARGOS_129</strain>
    </source>
</reference>
<dbReference type="PANTHER" id="PTHR34606:SF4">
    <property type="entry name" value="OUTER MEMBRANE LIPOPROTEIN DOLP"/>
    <property type="match status" value="1"/>
</dbReference>
<keyword evidence="1" id="KW-0732">Signal</keyword>
<dbReference type="Gene3D" id="3.30.1340.30">
    <property type="match status" value="1"/>
</dbReference>
<evidence type="ECO:0000313" key="10">
    <source>
        <dbReference type="Proteomes" id="UP000325778"/>
    </source>
</evidence>
<dbReference type="EMBL" id="NGDO01000064">
    <property type="protein sequence ID" value="OTL95219.1"/>
    <property type="molecule type" value="Genomic_DNA"/>
</dbReference>
<dbReference type="PROSITE" id="PS51257">
    <property type="entry name" value="PROKAR_LIPOPROTEIN"/>
    <property type="match status" value="1"/>
</dbReference>
<dbReference type="STRING" id="106654.B7L44_14870"/>
<dbReference type="EMBL" id="CP014019">
    <property type="protein sequence ID" value="AVF45022.1"/>
    <property type="molecule type" value="Genomic_DNA"/>
</dbReference>
<reference evidence="5 8" key="2">
    <citation type="submission" date="2017-05" db="EMBL/GenBank/DDBJ databases">
        <authorList>
            <person name="Kreiswirth B."/>
            <person name="Manca C."/>
            <person name="Chen L."/>
            <person name="Evans S."/>
            <person name="Fowler V."/>
            <person name="Patel R."/>
            <person name="Chambers H."/>
            <person name="Bonomo R."/>
            <person name="Paul V."/>
            <person name="Sankar J."/>
            <person name="Gaind R."/>
            <person name="Ray P."/>
            <person name="Gautam V."/>
            <person name="Biswal M."/>
            <person name="Datta S."/>
            <person name="Walia K."/>
            <person name="Adams M."/>
            <person name="Nelson K."/>
            <person name="Sutton G."/>
            <person name="Fouts D."/>
            <person name="Hujer K."/>
            <person name="Hujer A."/>
        </authorList>
    </citation>
    <scope>NUCLEOTIDE SEQUENCE [LARGE SCALE GENOMIC DNA]</scope>
    <source>
        <strain evidence="5 8">PR324</strain>
    </source>
</reference>
<protein>
    <submittedName>
        <fullName evidence="3">BON domain-containing protein</fullName>
    </submittedName>
</protein>
<evidence type="ECO:0000313" key="9">
    <source>
        <dbReference type="Proteomes" id="UP000237921"/>
    </source>
</evidence>
<accession>A0A0R0WW36</accession>
<dbReference type="PROSITE" id="PS50914">
    <property type="entry name" value="BON"/>
    <property type="match status" value="1"/>
</dbReference>
<dbReference type="AlphaFoldDB" id="A0A0A7XMH1"/>
<name>A0A0A7XMH1_ACINO</name>
<organism evidence="4 7">
    <name type="scientific">Acinetobacter nosocomialis</name>
    <dbReference type="NCBI Taxonomy" id="106654"/>
    <lineage>
        <taxon>Bacteria</taxon>
        <taxon>Pseudomonadati</taxon>
        <taxon>Pseudomonadota</taxon>
        <taxon>Gammaproteobacteria</taxon>
        <taxon>Moraxellales</taxon>
        <taxon>Moraxellaceae</taxon>
        <taxon>Acinetobacter</taxon>
        <taxon>Acinetobacter calcoaceticus/baumannii complex</taxon>
    </lineage>
</organism>
<evidence type="ECO:0000313" key="7">
    <source>
        <dbReference type="Proteomes" id="UP000027208"/>
    </source>
</evidence>
<evidence type="ECO:0000313" key="5">
    <source>
        <dbReference type="EMBL" id="OTL95219.1"/>
    </source>
</evidence>
<feature type="domain" description="BON" evidence="2">
    <location>
        <begin position="46"/>
        <end position="114"/>
    </location>
</feature>
<dbReference type="InterPro" id="IPR007055">
    <property type="entry name" value="BON_dom"/>
</dbReference>
<sequence length="236" mass="24967">MLKRIAVTALCVASLSGCASFISGGTGTAPVGTDSGVRSLGQVFIDSSIKRTANINLYKLDQRFKQSRINIESFHSTVLLTGQVPDPYLKQLAEDNVKAMSDVKAVHNYITVGNKVSYNTIMQDAGVTANTRALLMKAPVVSDSKVLVHTEDGVLYVMGRLNTAEINDLNNVLQNVGNVTKIVTLIDNIDLAPAPAASTGNTTTTPVINNVLAQPTVQTPVAIDPDQTDPASSTAQ</sequence>
<dbReference type="KEGG" id="ano:RR32_12875"/>
<accession>A0A0A7XMH1</accession>
<reference evidence="3" key="3">
    <citation type="submission" date="2017-12" db="EMBL/GenBank/DDBJ databases">
        <title>FDA dAtabase for Regulatory Grade micrObial Sequences (FDA-ARGOS): Supporting development and validation of Infectious Disease Dx tests.</title>
        <authorList>
            <person name="Campos J."/>
            <person name="Goldberg B."/>
            <person name="Tallon L."/>
            <person name="Sadzewicz L."/>
            <person name="Sengamalay N."/>
            <person name="Ott S."/>
            <person name="Godinez A."/>
            <person name="Nagaraj S."/>
            <person name="Vavikolanu K."/>
            <person name="Aluvathingal J."/>
            <person name="Nadendla S."/>
            <person name="Nandy P."/>
            <person name="Hobson J."/>
            <person name="Sichtig H."/>
        </authorList>
    </citation>
    <scope>NUCLEOTIDE SEQUENCE</scope>
    <source>
        <strain evidence="3">FDAARGOS_129</strain>
    </source>
</reference>
<dbReference type="Proteomes" id="UP000194767">
    <property type="component" value="Unassembled WGS sequence"/>
</dbReference>
<dbReference type="GeneID" id="92795629"/>
<evidence type="ECO:0000259" key="2">
    <source>
        <dbReference type="PROSITE" id="PS50914"/>
    </source>
</evidence>
<accession>K9BH86</accession>
<dbReference type="PANTHER" id="PTHR34606">
    <property type="entry name" value="BON DOMAIN-CONTAINING PROTEIN"/>
    <property type="match status" value="1"/>
</dbReference>
<evidence type="ECO:0000256" key="1">
    <source>
        <dbReference type="SAM" id="SignalP"/>
    </source>
</evidence>
<reference evidence="4 7" key="1">
    <citation type="submission" date="2014-04" db="EMBL/GenBank/DDBJ databases">
        <title>The Genome Sequence of Acinetobacter baumanii BIDMC 57.</title>
        <authorList>
            <consortium name="The Broad Institute Genomics Platform"/>
            <consortium name="The Broad Institute Genome Sequencing Center for Infectious Disease"/>
            <person name="Murphy C."/>
            <person name="Cosimi L."/>
            <person name="Cerqueira G."/>
            <person name="Feldgarden M."/>
            <person name="Earl A."/>
            <person name="Spencer M.D."/>
            <person name="Fodor A."/>
            <person name="Sautter R.L."/>
            <person name="Hung D."/>
            <person name="Onderdonk A.B."/>
            <person name="Ernst C."/>
            <person name="Delaney M."/>
            <person name="DuBois A."/>
            <person name="Young S.K."/>
            <person name="Zeng Q."/>
            <person name="Gargeya S."/>
            <person name="Abouelleil A."/>
            <person name="Alvarado L."/>
            <person name="Chapman S.B."/>
            <person name="Gainer-Dewar J."/>
            <person name="Goldberg J."/>
            <person name="Griggs A."/>
            <person name="Gujja S."/>
            <person name="Hansen M."/>
            <person name="Howarth C."/>
            <person name="Imamovic A."/>
            <person name="Larimer J."/>
            <person name="Pearson M."/>
            <person name="Poon T.W."/>
            <person name="Priest M."/>
            <person name="Roberts A."/>
            <person name="Saif S."/>
            <person name="Shea T."/>
            <person name="Sykes S."/>
            <person name="Wortman J."/>
            <person name="Nusbaum C."/>
            <person name="Birren B."/>
        </authorList>
    </citation>
    <scope>NUCLEOTIDE SEQUENCE [LARGE SCALE GENOMIC DNA]</scope>
    <source>
        <strain evidence="4 7">BIDMC 57</strain>
    </source>
</reference>
<feature type="signal peptide" evidence="1">
    <location>
        <begin position="1"/>
        <end position="19"/>
    </location>
</feature>
<accession>A0A335Z1T1</accession>
<evidence type="ECO:0000313" key="8">
    <source>
        <dbReference type="Proteomes" id="UP000194767"/>
    </source>
</evidence>
<dbReference type="EMBL" id="JMUI01000002">
    <property type="protein sequence ID" value="KDM57761.1"/>
    <property type="molecule type" value="Genomic_DNA"/>
</dbReference>